<evidence type="ECO:0000259" key="8">
    <source>
        <dbReference type="Pfam" id="PF01937"/>
    </source>
</evidence>
<dbReference type="EC" id="3.1.3.-" evidence="7"/>
<comment type="domain">
    <text evidence="7">Subfamily III proteins have a conserved RTxK motif about 40-50 residues from the C-terminus; the threonine may be replaced by serine or cysteine.</text>
</comment>
<dbReference type="RefSeq" id="XP_025370842.1">
    <property type="nucleotide sequence ID" value="XM_025513526.1"/>
</dbReference>
<comment type="catalytic activity">
    <reaction evidence="1 7">
        <text>beta-D-fructose 1-phosphate + H2O = D-fructose + phosphate</text>
        <dbReference type="Rhea" id="RHEA:35603"/>
        <dbReference type="ChEBI" id="CHEBI:15377"/>
        <dbReference type="ChEBI" id="CHEBI:37721"/>
        <dbReference type="ChEBI" id="CHEBI:43474"/>
        <dbReference type="ChEBI" id="CHEBI:138881"/>
    </reaction>
</comment>
<dbReference type="GO" id="GO:0005634">
    <property type="term" value="C:nucleus"/>
    <property type="evidence" value="ECO:0007669"/>
    <property type="project" value="TreeGrafter"/>
</dbReference>
<gene>
    <name evidence="9" type="ORF">IE81DRAFT_322086</name>
</gene>
<evidence type="ECO:0000256" key="1">
    <source>
        <dbReference type="ARBA" id="ARBA00001326"/>
    </source>
</evidence>
<keyword evidence="5 7" id="KW-0464">Manganese</keyword>
<reference evidence="9 10" key="1">
    <citation type="journal article" date="2018" name="Mol. Biol. Evol.">
        <title>Broad Genomic Sampling Reveals a Smut Pathogenic Ancestry of the Fungal Clade Ustilaginomycotina.</title>
        <authorList>
            <person name="Kijpornyongpan T."/>
            <person name="Mondo S.J."/>
            <person name="Barry K."/>
            <person name="Sandor L."/>
            <person name="Lee J."/>
            <person name="Lipzen A."/>
            <person name="Pangilinan J."/>
            <person name="LaButti K."/>
            <person name="Hainaut M."/>
            <person name="Henrissat B."/>
            <person name="Grigoriev I.V."/>
            <person name="Spatafora J.W."/>
            <person name="Aime M.C."/>
        </authorList>
    </citation>
    <scope>NUCLEOTIDE SEQUENCE [LARGE SCALE GENOMIC DNA]</scope>
    <source>
        <strain evidence="9 10">MCA 4658</strain>
    </source>
</reference>
<dbReference type="Gene3D" id="1.20.930.60">
    <property type="match status" value="1"/>
</dbReference>
<comment type="catalytic activity">
    <reaction evidence="6 7">
        <text>beta-D-fructose 6-phosphate = dihydroxyacetone + D-glyceraldehyde 3-phosphate</text>
        <dbReference type="Rhea" id="RHEA:28002"/>
        <dbReference type="ChEBI" id="CHEBI:16016"/>
        <dbReference type="ChEBI" id="CHEBI:57634"/>
        <dbReference type="ChEBI" id="CHEBI:59776"/>
    </reaction>
</comment>
<keyword evidence="3 7" id="KW-0479">Metal-binding</keyword>
<evidence type="ECO:0000256" key="5">
    <source>
        <dbReference type="ARBA" id="ARBA00023211"/>
    </source>
</evidence>
<dbReference type="SUPFAM" id="SSF111321">
    <property type="entry name" value="AF1104-like"/>
    <property type="match status" value="1"/>
</dbReference>
<feature type="domain" description="Damage-control phosphatase ARMT1-like metal-binding" evidence="8">
    <location>
        <begin position="27"/>
        <end position="506"/>
    </location>
</feature>
<evidence type="ECO:0000313" key="9">
    <source>
        <dbReference type="EMBL" id="PWN43682.1"/>
    </source>
</evidence>
<evidence type="ECO:0000256" key="4">
    <source>
        <dbReference type="ARBA" id="ARBA00022801"/>
    </source>
</evidence>
<sequence length="532" mass="58344">MTFSHWDPPVPLWSATDKSSFAYESTSKRWPEILAGTISGLVNASHALSYQNDGENVTGKMEESKIIIEKLSKLKHDMGRDRPLEAIGLSESDELGTAEFDEVVKQKGWTWFNAPWLFAECYLYRLIRSFFATSQHWKYYDPFAAQKISAFRSSGKAINELAKTVEELVRKAESAQTSDSSKAAAEGGEGQKLIFYLLAQSSLWGNATDLSLLTSLSHADIQDLQAGGLSTSAQAERAKYILTGLGGLDQAWAKVSAAKDGRVDFVLDNAGFEVTTDLLFADWLLATGHVKEVVFHPKVLPWFVSDVTPADFHYTLAALQSSDFFTDVSAGQSDGGKKAAESAAAKAELDPSYFLNAQGASVQPSQSYVIDTSAVTKHVSAAQNTSGSTAIQRLAARWSKHLSEGRFRLAFDGKLGQAAGPLGDFWTSFHFYADLPTAALELNADLRKSSLVIFKGDLNTRKLLSDARWPDTTPFDQAMGPLAGQFDTLVLRTCKADVCAGLSQERFEAVQREDPKWRVNGKWAIIVYVARK</sequence>
<evidence type="ECO:0000256" key="2">
    <source>
        <dbReference type="ARBA" id="ARBA00009519"/>
    </source>
</evidence>
<name>A0A316W1Q8_9BASI</name>
<dbReference type="PANTHER" id="PTHR12260:SF6">
    <property type="entry name" value="DAMAGE-CONTROL PHOSPHATASE ARMT1"/>
    <property type="match status" value="1"/>
</dbReference>
<dbReference type="InterPro" id="IPR002791">
    <property type="entry name" value="ARMT1-like_metal-bd"/>
</dbReference>
<keyword evidence="10" id="KW-1185">Reference proteome</keyword>
<dbReference type="GO" id="GO:0103026">
    <property type="term" value="F:fructose-1-phosphatase activity"/>
    <property type="evidence" value="ECO:0007669"/>
    <property type="project" value="RHEA"/>
</dbReference>
<dbReference type="AlphaFoldDB" id="A0A316W1Q8"/>
<dbReference type="GO" id="GO:0097023">
    <property type="term" value="F:fructose 6-phosphate aldolase activity"/>
    <property type="evidence" value="ECO:0007669"/>
    <property type="project" value="RHEA"/>
</dbReference>
<dbReference type="OrthoDB" id="541375at2759"/>
<dbReference type="Pfam" id="PF01937">
    <property type="entry name" value="ARMT1-like_dom"/>
    <property type="match status" value="1"/>
</dbReference>
<evidence type="ECO:0000256" key="6">
    <source>
        <dbReference type="ARBA" id="ARBA00048809"/>
    </source>
</evidence>
<evidence type="ECO:0000313" key="10">
    <source>
        <dbReference type="Proteomes" id="UP000245783"/>
    </source>
</evidence>
<dbReference type="InterPro" id="IPR039763">
    <property type="entry name" value="ARMT1"/>
</dbReference>
<evidence type="ECO:0000256" key="7">
    <source>
        <dbReference type="RuleBase" id="RU367030"/>
    </source>
</evidence>
<dbReference type="GeneID" id="37035396"/>
<protein>
    <recommendedName>
        <fullName evidence="7">Sugar phosphate phosphatase</fullName>
        <ecNumber evidence="7">3.1.3.-</ecNumber>
    </recommendedName>
</protein>
<comment type="similarity">
    <text evidence="2 7">Belongs to the damage-control phosphatase family. Sugar phosphate phosphatase III subfamily.</text>
</comment>
<organism evidence="9 10">
    <name type="scientific">Ceraceosorus guamensis</name>
    <dbReference type="NCBI Taxonomy" id="1522189"/>
    <lineage>
        <taxon>Eukaryota</taxon>
        <taxon>Fungi</taxon>
        <taxon>Dikarya</taxon>
        <taxon>Basidiomycota</taxon>
        <taxon>Ustilaginomycotina</taxon>
        <taxon>Exobasidiomycetes</taxon>
        <taxon>Ceraceosorales</taxon>
        <taxon>Ceraceosoraceae</taxon>
        <taxon>Ceraceosorus</taxon>
    </lineage>
</organism>
<dbReference type="STRING" id="1522189.A0A316W1Q8"/>
<dbReference type="Proteomes" id="UP000245783">
    <property type="component" value="Unassembled WGS sequence"/>
</dbReference>
<comment type="cofactor">
    <cofactor evidence="7">
        <name>Mn(2+)</name>
        <dbReference type="ChEBI" id="CHEBI:29035"/>
    </cofactor>
    <cofactor evidence="7">
        <name>Ni(2+)</name>
        <dbReference type="ChEBI" id="CHEBI:49786"/>
    </cofactor>
</comment>
<dbReference type="GO" id="GO:0006974">
    <property type="term" value="P:DNA damage response"/>
    <property type="evidence" value="ECO:0007669"/>
    <property type="project" value="TreeGrafter"/>
</dbReference>
<dbReference type="GO" id="GO:0046872">
    <property type="term" value="F:metal ion binding"/>
    <property type="evidence" value="ECO:0007669"/>
    <property type="project" value="UniProtKB-UniRule"/>
</dbReference>
<accession>A0A316W1Q8</accession>
<dbReference type="FunCoup" id="A0A316W1Q8">
    <property type="interactions" value="114"/>
</dbReference>
<keyword evidence="4 7" id="KW-0378">Hydrolase</keyword>
<dbReference type="InParanoid" id="A0A316W1Q8"/>
<comment type="function">
    <text evidence="7">Metal-dependent phosphatase that shows phosphatase activity against several substrates, including fructose-1-phosphate and fructose-6-phosphate. Its preference for fructose-1-phosphate, a strong glycating agent that causes DNA damage rather than a canonical yeast metabolite, suggests a damage-control function in hexose phosphate metabolism.</text>
</comment>
<dbReference type="InterPro" id="IPR036075">
    <property type="entry name" value="ARMT-1-like_metal-bd_sf"/>
</dbReference>
<evidence type="ECO:0000256" key="3">
    <source>
        <dbReference type="ARBA" id="ARBA00022723"/>
    </source>
</evidence>
<proteinExistence type="inferred from homology"/>
<dbReference type="Gene3D" id="3.40.50.10880">
    <property type="entry name" value="Uncharacterised protein PF01937, DUF89, domain 3"/>
    <property type="match status" value="1"/>
</dbReference>
<dbReference type="PANTHER" id="PTHR12260">
    <property type="entry name" value="DAMAGE-CONTROL PHOSPHATASE ARMT1"/>
    <property type="match status" value="1"/>
</dbReference>
<dbReference type="EMBL" id="KZ819367">
    <property type="protein sequence ID" value="PWN43682.1"/>
    <property type="molecule type" value="Genomic_DNA"/>
</dbReference>